<keyword evidence="4" id="KW-0677">Repeat</keyword>
<keyword evidence="5" id="KW-0800">Toxin</keyword>
<keyword evidence="6" id="KW-0040">ANK repeat</keyword>
<protein>
    <submittedName>
        <fullName evidence="10">Ankyrin repeat domain containing protein 32</fullName>
    </submittedName>
</protein>
<dbReference type="PANTHER" id="PTHR24174:SF1">
    <property type="entry name" value="IP14385P"/>
    <property type="match status" value="1"/>
</dbReference>
<evidence type="ECO:0000256" key="8">
    <source>
        <dbReference type="SAM" id="MobiDB-lite"/>
    </source>
</evidence>
<feature type="domain" description="SAM" evidence="9">
    <location>
        <begin position="1035"/>
        <end position="1101"/>
    </location>
</feature>
<sequence>MKNKDNETALHSACQYGHTPVVSLLLTKNANPFFRNVRNETALDLAAQYGRLETLELMLRIRFDLLNVFLPDFDRTKSSEAQVFLNTPLHLASRNGHKLIVKLLLDLGFNVNCLVNIKHVHIVYIVRLSRITFFSLSLFPSSKSKTSNGTALHEAAFCGKNEVVKMLLDAGIDIELRNEREEKVEDILTNLNTSVAKQTKKLIREYQHSKRNTSRNNRETSSISSLSESLSTTRTVNENYAFDHQEDLTIVDSMLDDDIHYLQANLLNDEILSESDIQCISPPPGYTDNISAIENENGSIQNMNLEIDDDEHLMVEIDCVSPSSSLFSTSVFSELASIFEDHKQRNENSDDLMIKSSNSFTLMANDLNVSRNDNSIALIDDSKSSHHHKSFTNMMIVSPQRRRTVTNALLPSSYPEQSSMSTSLNSDGGFEKLVQSNRDYDSIVSSNYSISSAASAQQFSAHCNQESRPRPPKPPRKSIEMFKAKSLESTISDSKSVTANEQTVPLKLVDEHSNSIGNSFEKIVEDVTTGLRSDSSDQSVSQHLDSVINTEIKKKSLRKEIKKPKEMPPPPPNRITSSKKQSDSGNEKFDSRKNSSQLERSNCSIEDFYSLYDQAAKENLKESINQKHQSEDDLIEINEKIDSNYDAAILERPPSPRSAFEAISSFFNFLQQDIDLDDPNEIVDEFSSQKIAHQDEKFCPDHQFATKNIDCESEKKHSRCDRCISTDSNEIYEKREISVQFDAPGTDWSDEKVSYKLITECGIEGEKCVKKRKNHRKMPDLRKTENLVSRKHPTSFDVRSCSPSKLEAEQERQQRTRSISINQKDRDCNSKYYNAYCETLKFDRKADKENPFAGLCRGGLTPAKTATPNKLNNNTQFNQHRSNSSPSHSKMIGGSSTLENRRKKTVELSETRKSARQQRNILSGRADSQCKSMNKFSVYESPKTSDLQHDNIVVAIDDEIDESFNLKTNSLINHSMITQPNNIYATMRKKKKCKSLNGDHLGGQYQKKSITSYSNGNLKKNSLDNSVRLRSIVLDQNQQIFLWLKEIGMQNYQEILTENGYDDLDFMDCNVMDDNDLIEIGIIQASHRELILKAAQKLPYQTPRLTRAQIDRLSISDWLGQLHLKQYVNLFHQNRLTELREIKNVWEIELETMLEIDKIGHRRRILYSLNDFNQRDSIVSIESGSDF</sequence>
<evidence type="ECO:0000256" key="2">
    <source>
        <dbReference type="ARBA" id="ARBA00022483"/>
    </source>
</evidence>
<feature type="compositionally biased region" description="Polar residues" evidence="8">
    <location>
        <begin position="531"/>
        <end position="549"/>
    </location>
</feature>
<dbReference type="Pfam" id="PF12796">
    <property type="entry name" value="Ank_2"/>
    <property type="match status" value="2"/>
</dbReference>
<name>A0A132AH25_SARSC</name>
<dbReference type="InterPro" id="IPR013761">
    <property type="entry name" value="SAM/pointed_sf"/>
</dbReference>
<comment type="caution">
    <text evidence="10">The sequence shown here is derived from an EMBL/GenBank/DDBJ whole genome shotgun (WGS) entry which is preliminary data.</text>
</comment>
<evidence type="ECO:0000256" key="1">
    <source>
        <dbReference type="ARBA" id="ARBA00004175"/>
    </source>
</evidence>
<evidence type="ECO:0000256" key="3">
    <source>
        <dbReference type="ARBA" id="ARBA00022537"/>
    </source>
</evidence>
<reference evidence="10 11" key="1">
    <citation type="journal article" date="2015" name="Parasit. Vectors">
        <title>Draft genome of the scabies mite.</title>
        <authorList>
            <person name="Rider S.D.Jr."/>
            <person name="Morgan M.S."/>
            <person name="Arlian L.G."/>
        </authorList>
    </citation>
    <scope>NUCLEOTIDE SEQUENCE [LARGE SCALE GENOMIC DNA]</scope>
    <source>
        <strain evidence="10">Arlian Lab</strain>
    </source>
</reference>
<evidence type="ECO:0000256" key="5">
    <source>
        <dbReference type="ARBA" id="ARBA00023028"/>
    </source>
</evidence>
<keyword evidence="5" id="KW-0638">Presynaptic neurotoxin</keyword>
<keyword evidence="3" id="KW-1052">Target cell membrane</keyword>
<dbReference type="InterPro" id="IPR033635">
    <property type="entry name" value="ANKS1/Caskin"/>
</dbReference>
<dbReference type="Pfam" id="PF07647">
    <property type="entry name" value="SAM_2"/>
    <property type="match status" value="1"/>
</dbReference>
<dbReference type="InterPro" id="IPR002110">
    <property type="entry name" value="Ankyrin_rpt"/>
</dbReference>
<evidence type="ECO:0000313" key="11">
    <source>
        <dbReference type="Proteomes" id="UP000616769"/>
    </source>
</evidence>
<evidence type="ECO:0000256" key="6">
    <source>
        <dbReference type="ARBA" id="ARBA00023043"/>
    </source>
</evidence>
<dbReference type="AlphaFoldDB" id="A0A132AH25"/>
<dbReference type="Proteomes" id="UP000616769">
    <property type="component" value="Unassembled WGS sequence"/>
</dbReference>
<keyword evidence="7" id="KW-0472">Membrane</keyword>
<dbReference type="OrthoDB" id="10039052at2759"/>
<feature type="region of interest" description="Disordered" evidence="8">
    <location>
        <begin position="206"/>
        <end position="229"/>
    </location>
</feature>
<organism evidence="10 11">
    <name type="scientific">Sarcoptes scabiei</name>
    <name type="common">Itch mite</name>
    <name type="synonym">Acarus scabiei</name>
    <dbReference type="NCBI Taxonomy" id="52283"/>
    <lineage>
        <taxon>Eukaryota</taxon>
        <taxon>Metazoa</taxon>
        <taxon>Ecdysozoa</taxon>
        <taxon>Arthropoda</taxon>
        <taxon>Chelicerata</taxon>
        <taxon>Arachnida</taxon>
        <taxon>Acari</taxon>
        <taxon>Acariformes</taxon>
        <taxon>Sarcoptiformes</taxon>
        <taxon>Astigmata</taxon>
        <taxon>Psoroptidia</taxon>
        <taxon>Sarcoptoidea</taxon>
        <taxon>Sarcoptidae</taxon>
        <taxon>Sarcoptinae</taxon>
        <taxon>Sarcoptes</taxon>
    </lineage>
</organism>
<dbReference type="SMART" id="SM00454">
    <property type="entry name" value="SAM"/>
    <property type="match status" value="2"/>
</dbReference>
<dbReference type="GO" id="GO:0006887">
    <property type="term" value="P:exocytosis"/>
    <property type="evidence" value="ECO:0007669"/>
    <property type="project" value="UniProtKB-KW"/>
</dbReference>
<dbReference type="SMART" id="SM00248">
    <property type="entry name" value="ANK"/>
    <property type="match status" value="4"/>
</dbReference>
<proteinExistence type="predicted"/>
<accession>A0A132AH25</accession>
<keyword evidence="7" id="KW-1053">Target membrane</keyword>
<feature type="compositionally biased region" description="Polar residues" evidence="8">
    <location>
        <begin position="864"/>
        <end position="898"/>
    </location>
</feature>
<feature type="compositionally biased region" description="Low complexity" evidence="8">
    <location>
        <begin position="219"/>
        <end position="229"/>
    </location>
</feature>
<dbReference type="InterPro" id="IPR036770">
    <property type="entry name" value="Ankyrin_rpt-contain_sf"/>
</dbReference>
<dbReference type="SUPFAM" id="SSF48403">
    <property type="entry name" value="Ankyrin repeat"/>
    <property type="match status" value="1"/>
</dbReference>
<dbReference type="VEuPathDB" id="VectorBase:SSCA002492"/>
<comment type="subcellular location">
    <subcellularLocation>
        <location evidence="1">Target cell membrane</location>
    </subcellularLocation>
</comment>
<dbReference type="GO" id="GO:0044231">
    <property type="term" value="C:host cell presynaptic membrane"/>
    <property type="evidence" value="ECO:0007669"/>
    <property type="project" value="UniProtKB-KW"/>
</dbReference>
<gene>
    <name evidence="10" type="ORF">QR98_0086590</name>
</gene>
<dbReference type="PANTHER" id="PTHR24174">
    <property type="entry name" value="ANKYRIN REPEAT AND STERILE ALPHA MOTIF DOMAIN-CONTAINING PROTEIN 1"/>
    <property type="match status" value="1"/>
</dbReference>
<feature type="region of interest" description="Disordered" evidence="8">
    <location>
        <begin position="531"/>
        <end position="598"/>
    </location>
</feature>
<dbReference type="GO" id="GO:0044218">
    <property type="term" value="C:other organism cell membrane"/>
    <property type="evidence" value="ECO:0007669"/>
    <property type="project" value="UniProtKB-KW"/>
</dbReference>
<feature type="region of interest" description="Disordered" evidence="8">
    <location>
        <begin position="792"/>
        <end position="817"/>
    </location>
</feature>
<evidence type="ECO:0000259" key="9">
    <source>
        <dbReference type="PROSITE" id="PS50105"/>
    </source>
</evidence>
<keyword evidence="5" id="KW-0528">Neurotoxin</keyword>
<dbReference type="PROSITE" id="PS50297">
    <property type="entry name" value="ANK_REP_REGION"/>
    <property type="match status" value="3"/>
</dbReference>
<feature type="domain" description="SAM" evidence="9">
    <location>
        <begin position="1114"/>
        <end position="1175"/>
    </location>
</feature>
<dbReference type="Gene3D" id="1.10.150.50">
    <property type="entry name" value="Transcription Factor, Ets-1"/>
    <property type="match status" value="2"/>
</dbReference>
<keyword evidence="2" id="KW-0268">Exocytosis</keyword>
<feature type="compositionally biased region" description="Basic and acidic residues" evidence="8">
    <location>
        <begin position="580"/>
        <end position="593"/>
    </location>
</feature>
<evidence type="ECO:0000313" key="10">
    <source>
        <dbReference type="EMBL" id="KPM10109.1"/>
    </source>
</evidence>
<dbReference type="PROSITE" id="PS50088">
    <property type="entry name" value="ANK_REPEAT"/>
    <property type="match status" value="3"/>
</dbReference>
<feature type="region of interest" description="Disordered" evidence="8">
    <location>
        <begin position="858"/>
        <end position="922"/>
    </location>
</feature>
<evidence type="ECO:0000256" key="4">
    <source>
        <dbReference type="ARBA" id="ARBA00022737"/>
    </source>
</evidence>
<evidence type="ECO:0000256" key="7">
    <source>
        <dbReference type="ARBA" id="ARBA00023298"/>
    </source>
</evidence>
<dbReference type="InterPro" id="IPR001660">
    <property type="entry name" value="SAM"/>
</dbReference>
<dbReference type="Gene3D" id="1.25.40.20">
    <property type="entry name" value="Ankyrin repeat-containing domain"/>
    <property type="match status" value="1"/>
</dbReference>
<dbReference type="SUPFAM" id="SSF47769">
    <property type="entry name" value="SAM/Pointed domain"/>
    <property type="match status" value="2"/>
</dbReference>
<dbReference type="Pfam" id="PF00536">
    <property type="entry name" value="SAM_1"/>
    <property type="match status" value="1"/>
</dbReference>
<dbReference type="PROSITE" id="PS50105">
    <property type="entry name" value="SAM_DOMAIN"/>
    <property type="match status" value="2"/>
</dbReference>
<dbReference type="EMBL" id="JXLN01014546">
    <property type="protein sequence ID" value="KPM10109.1"/>
    <property type="molecule type" value="Genomic_DNA"/>
</dbReference>